<feature type="chain" id="PRO_5045552683" evidence="1">
    <location>
        <begin position="18"/>
        <end position="196"/>
    </location>
</feature>
<proteinExistence type="predicted"/>
<evidence type="ECO:0000313" key="3">
    <source>
        <dbReference type="Proteomes" id="UP001642464"/>
    </source>
</evidence>
<evidence type="ECO:0000256" key="1">
    <source>
        <dbReference type="SAM" id="SignalP"/>
    </source>
</evidence>
<gene>
    <name evidence="2" type="ORF">SCF082_LOCUS22459</name>
</gene>
<keyword evidence="3" id="KW-1185">Reference proteome</keyword>
<reference evidence="2 3" key="1">
    <citation type="submission" date="2024-02" db="EMBL/GenBank/DDBJ databases">
        <authorList>
            <person name="Chen Y."/>
            <person name="Shah S."/>
            <person name="Dougan E. K."/>
            <person name="Thang M."/>
            <person name="Chan C."/>
        </authorList>
    </citation>
    <scope>NUCLEOTIDE SEQUENCE [LARGE SCALE GENOMIC DNA]</scope>
</reference>
<sequence>MIHWIALQVWLWHTPFASEVTFVHPDECKASPCCFKYVQKEEQHAAPVDPSGGGSAWYFAYAGTEKAITDVVPSEWRHQSVEAMLQNWCVAWQMGPSGEATSSLEVMKDKTCAKGTAYRLSEEGARRYTEFWLGSESSESLASPLGVTVTMKSGQQLNSTLLVPSLPVRDDGYFSQMWFDACEDANTATAAGAIES</sequence>
<name>A0ABP0LFZ1_9DINO</name>
<organism evidence="2 3">
    <name type="scientific">Durusdinium trenchii</name>
    <dbReference type="NCBI Taxonomy" id="1381693"/>
    <lineage>
        <taxon>Eukaryota</taxon>
        <taxon>Sar</taxon>
        <taxon>Alveolata</taxon>
        <taxon>Dinophyceae</taxon>
        <taxon>Suessiales</taxon>
        <taxon>Symbiodiniaceae</taxon>
        <taxon>Durusdinium</taxon>
    </lineage>
</organism>
<feature type="signal peptide" evidence="1">
    <location>
        <begin position="1"/>
        <end position="17"/>
    </location>
</feature>
<evidence type="ECO:0000313" key="2">
    <source>
        <dbReference type="EMBL" id="CAK9038099.1"/>
    </source>
</evidence>
<dbReference type="Proteomes" id="UP001642464">
    <property type="component" value="Unassembled WGS sequence"/>
</dbReference>
<comment type="caution">
    <text evidence="2">The sequence shown here is derived from an EMBL/GenBank/DDBJ whole genome shotgun (WGS) entry which is preliminary data.</text>
</comment>
<dbReference type="EMBL" id="CAXAMM010016113">
    <property type="protein sequence ID" value="CAK9038099.1"/>
    <property type="molecule type" value="Genomic_DNA"/>
</dbReference>
<accession>A0ABP0LFZ1</accession>
<protein>
    <submittedName>
        <fullName evidence="2">Uncharacterized protein</fullName>
    </submittedName>
</protein>
<keyword evidence="1" id="KW-0732">Signal</keyword>